<proteinExistence type="inferred from homology"/>
<dbReference type="InterPro" id="IPR018197">
    <property type="entry name" value="Glycerate_kinase_RE-like"/>
</dbReference>
<keyword evidence="3 4" id="KW-0418">Kinase</keyword>
<evidence type="ECO:0000256" key="4">
    <source>
        <dbReference type="PIRNR" id="PIRNR006078"/>
    </source>
</evidence>
<evidence type="ECO:0000313" key="6">
    <source>
        <dbReference type="EMBL" id="PRZ06489.1"/>
    </source>
</evidence>
<dbReference type="Proteomes" id="UP000239895">
    <property type="component" value="Unassembled WGS sequence"/>
</dbReference>
<accession>A0ABX5EDL0</accession>
<dbReference type="PIRSF" id="PIRSF006078">
    <property type="entry name" value="GlxK"/>
    <property type="match status" value="1"/>
</dbReference>
<dbReference type="InterPro" id="IPR036129">
    <property type="entry name" value="Glycerate_kinase_sf"/>
</dbReference>
<evidence type="ECO:0000313" key="7">
    <source>
        <dbReference type="Proteomes" id="UP000239895"/>
    </source>
</evidence>
<dbReference type="NCBIfam" id="TIGR00045">
    <property type="entry name" value="glycerate kinase"/>
    <property type="match status" value="1"/>
</dbReference>
<reference evidence="6 7" key="1">
    <citation type="submission" date="2018-03" db="EMBL/GenBank/DDBJ databases">
        <title>Comparative analysis of microorganisms from saline springs in Andes Mountain Range, Colombia.</title>
        <authorList>
            <person name="Rubin E."/>
        </authorList>
    </citation>
    <scope>NUCLEOTIDE SEQUENCE [LARGE SCALE GENOMIC DNA]</scope>
    <source>
        <strain evidence="6 7">CG 23</strain>
    </source>
</reference>
<dbReference type="EMBL" id="PVTX01000006">
    <property type="protein sequence ID" value="PRZ06489.1"/>
    <property type="molecule type" value="Genomic_DNA"/>
</dbReference>
<gene>
    <name evidence="6" type="ORF">BCL65_106164</name>
</gene>
<sequence length="401" mass="39390">MTSPTTAEPAAQHAVTRTDTPDAPHVVVVPDSFKGSLGATDVAAALRAGVLAACPGARVTSLAMADGGEGTLDALLTTWSTPVRHVETVDAVGRPRTARCAVSPDGRTGVVELAEASGLPAVGDVPLQPLHAGTRGTGELAAAVLDAGVEEVLVCLGGSASTDGGAGVLAGLGARLLDADGDPVPDGGEGLAQVASLDLSGLHPRARAVRWRLAVDVTNPLVGELGSAAVFAPQKGAGPGDVAFLDAALARWADLLERETGVRVHELPGAGAAGGVPAALVALLGAELEPGASLVAEAVGLPAALEDAALVITGEGSFDSQSVRGKVADGVARLAAASAARPPVVVVAGQVLLPAEQARAAGIAAAFSIAPGPIGLDDLMSRTAARLSEVAASVTSLTLAR</sequence>
<dbReference type="Pfam" id="PF02595">
    <property type="entry name" value="Gly_kinase"/>
    <property type="match status" value="1"/>
</dbReference>
<evidence type="ECO:0000256" key="2">
    <source>
        <dbReference type="ARBA" id="ARBA00022679"/>
    </source>
</evidence>
<dbReference type="Gene3D" id="3.90.1510.10">
    <property type="entry name" value="Glycerate kinase, domain 2"/>
    <property type="match status" value="1"/>
</dbReference>
<dbReference type="InterPro" id="IPR004381">
    <property type="entry name" value="Glycerate_kinase"/>
</dbReference>
<dbReference type="InterPro" id="IPR018193">
    <property type="entry name" value="Glyc_kinase_flavodox-like_fold"/>
</dbReference>
<keyword evidence="2 4" id="KW-0808">Transferase</keyword>
<evidence type="ECO:0000256" key="5">
    <source>
        <dbReference type="SAM" id="MobiDB-lite"/>
    </source>
</evidence>
<dbReference type="RefSeq" id="WP_243400991.1">
    <property type="nucleotide sequence ID" value="NZ_PVTX01000006.1"/>
</dbReference>
<dbReference type="PANTHER" id="PTHR21599">
    <property type="entry name" value="GLYCERATE KINASE"/>
    <property type="match status" value="1"/>
</dbReference>
<dbReference type="GO" id="GO:0016301">
    <property type="term" value="F:kinase activity"/>
    <property type="evidence" value="ECO:0007669"/>
    <property type="project" value="UniProtKB-KW"/>
</dbReference>
<protein>
    <submittedName>
        <fullName evidence="6">Glycerate kinase</fullName>
    </submittedName>
</protein>
<organism evidence="6 7">
    <name type="scientific">Isoptericola halotolerans</name>
    <dbReference type="NCBI Taxonomy" id="300560"/>
    <lineage>
        <taxon>Bacteria</taxon>
        <taxon>Bacillati</taxon>
        <taxon>Actinomycetota</taxon>
        <taxon>Actinomycetes</taxon>
        <taxon>Micrococcales</taxon>
        <taxon>Promicromonosporaceae</taxon>
        <taxon>Isoptericola</taxon>
    </lineage>
</organism>
<dbReference type="PANTHER" id="PTHR21599:SF0">
    <property type="entry name" value="GLYCERATE KINASE"/>
    <property type="match status" value="1"/>
</dbReference>
<keyword evidence="7" id="KW-1185">Reference proteome</keyword>
<comment type="similarity">
    <text evidence="1 4">Belongs to the glycerate kinase type-1 family.</text>
</comment>
<feature type="region of interest" description="Disordered" evidence="5">
    <location>
        <begin position="1"/>
        <end position="23"/>
    </location>
</feature>
<dbReference type="Gene3D" id="3.40.50.10350">
    <property type="entry name" value="Glycerate kinase, domain 1"/>
    <property type="match status" value="1"/>
</dbReference>
<evidence type="ECO:0000256" key="1">
    <source>
        <dbReference type="ARBA" id="ARBA00006284"/>
    </source>
</evidence>
<dbReference type="SUPFAM" id="SSF110738">
    <property type="entry name" value="Glycerate kinase I"/>
    <property type="match status" value="1"/>
</dbReference>
<comment type="caution">
    <text evidence="6">The sequence shown here is derived from an EMBL/GenBank/DDBJ whole genome shotgun (WGS) entry which is preliminary data.</text>
</comment>
<name>A0ABX5EDL0_9MICO</name>
<evidence type="ECO:0000256" key="3">
    <source>
        <dbReference type="ARBA" id="ARBA00022777"/>
    </source>
</evidence>